<dbReference type="EMBL" id="BJNE01000001">
    <property type="protein sequence ID" value="GEC11134.1"/>
    <property type="molecule type" value="Genomic_DNA"/>
</dbReference>
<evidence type="ECO:0000313" key="2">
    <source>
        <dbReference type="Proteomes" id="UP000316242"/>
    </source>
</evidence>
<protein>
    <recommendedName>
        <fullName evidence="3">DUF2442 domain-containing protein</fullName>
    </recommendedName>
</protein>
<name>A0ABQ0RH33_GLUNI</name>
<accession>A0ABQ0RH33</accession>
<keyword evidence="2" id="KW-1185">Reference proteome</keyword>
<dbReference type="Proteomes" id="UP000316242">
    <property type="component" value="Unassembled WGS sequence"/>
</dbReference>
<dbReference type="RefSeq" id="WP_038991528.1">
    <property type="nucleotide sequence ID" value="NZ_BAAAWM010000001.1"/>
</dbReference>
<proteinExistence type="predicted"/>
<reference evidence="1 2" key="1">
    <citation type="submission" date="2019-06" db="EMBL/GenBank/DDBJ databases">
        <title>Whole genome shotgun sequence of Glutamicibacter nicotianae NBRC 14234.</title>
        <authorList>
            <person name="Hosoyama A."/>
            <person name="Uohara A."/>
            <person name="Ohji S."/>
            <person name="Ichikawa N."/>
        </authorList>
    </citation>
    <scope>NUCLEOTIDE SEQUENCE [LARGE SCALE GENOMIC DNA]</scope>
    <source>
        <strain evidence="1 2">NBRC 14234</strain>
    </source>
</reference>
<evidence type="ECO:0008006" key="3">
    <source>
        <dbReference type="Google" id="ProtNLM"/>
    </source>
</evidence>
<organism evidence="1 2">
    <name type="scientific">Glutamicibacter nicotianae</name>
    <name type="common">Arthrobacter nicotianae</name>
    <dbReference type="NCBI Taxonomy" id="37929"/>
    <lineage>
        <taxon>Bacteria</taxon>
        <taxon>Bacillati</taxon>
        <taxon>Actinomycetota</taxon>
        <taxon>Actinomycetes</taxon>
        <taxon>Micrococcales</taxon>
        <taxon>Micrococcaceae</taxon>
        <taxon>Glutamicibacter</taxon>
    </lineage>
</organism>
<comment type="caution">
    <text evidence="1">The sequence shown here is derived from an EMBL/GenBank/DDBJ whole genome shotgun (WGS) entry which is preliminary data.</text>
</comment>
<sequence>MRDFSGKVEQFKYQLSGLGEVSIVPLVQEGYVFLRYKDSQELYAFDCPFEEVLKHAVQSGGEDLWPDMDPLEAQLALFSVHVMETIDTAPDEAHILSFGDRGLEAVKGKLPAAAIGED</sequence>
<gene>
    <name evidence="1" type="ORF">ANI01nite_03370</name>
</gene>
<evidence type="ECO:0000313" key="1">
    <source>
        <dbReference type="EMBL" id="GEC11134.1"/>
    </source>
</evidence>